<name>A0ABP2ZQM5_ENTCL</name>
<organism evidence="2 3">
    <name type="scientific">Enterobacter cloacae S611</name>
    <dbReference type="NCBI Taxonomy" id="1399146"/>
    <lineage>
        <taxon>Bacteria</taxon>
        <taxon>Pseudomonadati</taxon>
        <taxon>Pseudomonadota</taxon>
        <taxon>Gammaproteobacteria</taxon>
        <taxon>Enterobacterales</taxon>
        <taxon>Enterobacteriaceae</taxon>
        <taxon>Enterobacter</taxon>
        <taxon>Enterobacter cloacae complex</taxon>
    </lineage>
</organism>
<evidence type="ECO:0000313" key="3">
    <source>
        <dbReference type="Proteomes" id="UP000017834"/>
    </source>
</evidence>
<evidence type="ECO:0000256" key="1">
    <source>
        <dbReference type="SAM" id="MobiDB-lite"/>
    </source>
</evidence>
<sequence length="302" mass="33208">MTGCDTRCRGGGLNLLVLHLPALLADAGIVFTVTVLDKAPRPVIDVNAPRLRRGRVLPGLEQPRVRFAEVVVIEAVDTGRDAVLQRPLADALFAGAAAGRRRVVGNGFVPAEGLVFRGGVRQHHHVPVGFVTEVVGNALKLHQTTDEVKTALLILHAVAPAPVASRQAVLKVHLVFAKQGFHDLRHRLLLEDAQVAVALHRPHIRLHRQPVDRIPRPGHLRGTHRHAGDFAVEVAHAAGNPLRRHIHRHRLAEQLAAVDARVGPQHRQGKSKRLRQRLAPGEFPEKQAVYRQLDRNSVQHSD</sequence>
<evidence type="ECO:0008006" key="4">
    <source>
        <dbReference type="Google" id="ProtNLM"/>
    </source>
</evidence>
<keyword evidence="3" id="KW-1185">Reference proteome</keyword>
<comment type="caution">
    <text evidence="2">The sequence shown here is derived from an EMBL/GenBank/DDBJ whole genome shotgun (WGS) entry which is preliminary data.</text>
</comment>
<proteinExistence type="predicted"/>
<evidence type="ECO:0000313" key="2">
    <source>
        <dbReference type="EMBL" id="ESS58868.1"/>
    </source>
</evidence>
<reference evidence="2 3" key="1">
    <citation type="journal article" date="2014" name="Genome Announc.">
        <title>Draft Genome Sequence of Enterobacter cloacae Strain S611.</title>
        <authorList>
            <person name="Wang D."/>
            <person name="Han C.S."/>
            <person name="Dichosa A.E."/>
            <person name="Gleasner C.D."/>
            <person name="Johnson S.L."/>
            <person name="Daligault H.E."/>
            <person name="Davenport K.W."/>
            <person name="Li P.E."/>
            <person name="Pierson E.A."/>
            <person name="Pierson L.S.III."/>
        </authorList>
    </citation>
    <scope>NUCLEOTIDE SEQUENCE [LARGE SCALE GENOMIC DNA]</scope>
    <source>
        <strain evidence="2 3">S611</strain>
    </source>
</reference>
<protein>
    <recommendedName>
        <fullName evidence="4">Secreted protein</fullName>
    </recommendedName>
</protein>
<dbReference type="EMBL" id="AXOM01000039">
    <property type="protein sequence ID" value="ESS58868.1"/>
    <property type="molecule type" value="Genomic_DNA"/>
</dbReference>
<gene>
    <name evidence="2" type="ORF">EDP2_4029</name>
</gene>
<feature type="compositionally biased region" description="Basic residues" evidence="1">
    <location>
        <begin position="267"/>
        <end position="276"/>
    </location>
</feature>
<feature type="region of interest" description="Disordered" evidence="1">
    <location>
        <begin position="261"/>
        <end position="287"/>
    </location>
</feature>
<accession>A0ABP2ZQM5</accession>
<dbReference type="Proteomes" id="UP000017834">
    <property type="component" value="Unassembled WGS sequence"/>
</dbReference>